<dbReference type="EMBL" id="UOEK01000164">
    <property type="protein sequence ID" value="VAV99520.1"/>
    <property type="molecule type" value="Genomic_DNA"/>
</dbReference>
<reference evidence="1" key="1">
    <citation type="submission" date="2018-06" db="EMBL/GenBank/DDBJ databases">
        <authorList>
            <person name="Zhirakovskaya E."/>
        </authorList>
    </citation>
    <scope>NUCLEOTIDE SEQUENCE</scope>
</reference>
<name>A0A3B0S0V3_9ZZZZ</name>
<dbReference type="AlphaFoldDB" id="A0A3B0S0V3"/>
<evidence type="ECO:0000313" key="1">
    <source>
        <dbReference type="EMBL" id="VAV99520.1"/>
    </source>
</evidence>
<feature type="non-terminal residue" evidence="1">
    <location>
        <position position="24"/>
    </location>
</feature>
<accession>A0A3B0S0V3</accession>
<sequence>MRIVIASKNEHKITEVERILGDGG</sequence>
<protein>
    <submittedName>
        <fullName evidence="1">Uncharacterized protein</fullName>
    </submittedName>
</protein>
<gene>
    <name evidence="1" type="ORF">MNBD_ACTINO02-466</name>
</gene>
<organism evidence="1">
    <name type="scientific">hydrothermal vent metagenome</name>
    <dbReference type="NCBI Taxonomy" id="652676"/>
    <lineage>
        <taxon>unclassified sequences</taxon>
        <taxon>metagenomes</taxon>
        <taxon>ecological metagenomes</taxon>
    </lineage>
</organism>
<proteinExistence type="predicted"/>